<name>A0A6I9SHH9_ELAGV</name>
<evidence type="ECO:0000313" key="3">
    <source>
        <dbReference type="RefSeq" id="XP_010943408.1"/>
    </source>
</evidence>
<evidence type="ECO:0000259" key="1">
    <source>
        <dbReference type="Pfam" id="PF10536"/>
    </source>
</evidence>
<dbReference type="InParanoid" id="A0A6I9SHH9"/>
<dbReference type="AlphaFoldDB" id="A0A6I9SHH9"/>
<feature type="domain" description="Aminotransferase-like plant mobile" evidence="1">
    <location>
        <begin position="65"/>
        <end position="163"/>
    </location>
</feature>
<proteinExistence type="predicted"/>
<dbReference type="Proteomes" id="UP000504607">
    <property type="component" value="Unplaced"/>
</dbReference>
<accession>A0A6I9SHH9</accession>
<keyword evidence="2" id="KW-1185">Reference proteome</keyword>
<sequence>MAGSDSDVHPGPTDPIALYLQTRHRSDSIYSGEDMGPLCYRHRGSTAMRVWQPYEKIVEYLHVADFYETFRVCDMQLDWALITAMVEQWCQKTHNFYLRIWKVTIILQDVAVLLGLWVHGLAIVGTAQIIWSNLCEELFGITPLEAILSGSSLRFHWLRDTFHHLSDDADDETV</sequence>
<dbReference type="GO" id="GO:0010073">
    <property type="term" value="P:meristem maintenance"/>
    <property type="evidence" value="ECO:0007669"/>
    <property type="project" value="InterPro"/>
</dbReference>
<evidence type="ECO:0000313" key="2">
    <source>
        <dbReference type="Proteomes" id="UP000504607"/>
    </source>
</evidence>
<dbReference type="PANTHER" id="PTHR46033:SF8">
    <property type="entry name" value="PROTEIN MAINTENANCE OF MERISTEMS-LIKE"/>
    <property type="match status" value="1"/>
</dbReference>
<reference evidence="3" key="1">
    <citation type="submission" date="2025-08" db="UniProtKB">
        <authorList>
            <consortium name="RefSeq"/>
        </authorList>
    </citation>
    <scope>IDENTIFICATION</scope>
</reference>
<dbReference type="InterPro" id="IPR019557">
    <property type="entry name" value="AminoTfrase-like_pln_mobile"/>
</dbReference>
<dbReference type="PANTHER" id="PTHR46033">
    <property type="entry name" value="PROTEIN MAIN-LIKE 2"/>
    <property type="match status" value="1"/>
</dbReference>
<organism evidence="2 3">
    <name type="scientific">Elaeis guineensis var. tenera</name>
    <name type="common">Oil palm</name>
    <dbReference type="NCBI Taxonomy" id="51953"/>
    <lineage>
        <taxon>Eukaryota</taxon>
        <taxon>Viridiplantae</taxon>
        <taxon>Streptophyta</taxon>
        <taxon>Embryophyta</taxon>
        <taxon>Tracheophyta</taxon>
        <taxon>Spermatophyta</taxon>
        <taxon>Magnoliopsida</taxon>
        <taxon>Liliopsida</taxon>
        <taxon>Arecaceae</taxon>
        <taxon>Arecoideae</taxon>
        <taxon>Cocoseae</taxon>
        <taxon>Elaeidinae</taxon>
        <taxon>Elaeis</taxon>
    </lineage>
</organism>
<dbReference type="RefSeq" id="XP_010943408.1">
    <property type="nucleotide sequence ID" value="XM_010945106.1"/>
</dbReference>
<protein>
    <submittedName>
        <fullName evidence="3">Protein MAIN-LIKE 2-like</fullName>
    </submittedName>
</protein>
<dbReference type="Pfam" id="PF10536">
    <property type="entry name" value="PMD"/>
    <property type="match status" value="1"/>
</dbReference>
<dbReference type="InterPro" id="IPR044824">
    <property type="entry name" value="MAIN-like"/>
</dbReference>
<gene>
    <name evidence="3" type="primary">LOC105061146</name>
</gene>
<dbReference type="OrthoDB" id="784956at2759"/>